<reference evidence="3 4" key="1">
    <citation type="journal article" date="2020" name="bioRxiv">
        <title>Sequence and annotation of 42 cannabis genomes reveals extensive copy number variation in cannabinoid synthesis and pathogen resistance genes.</title>
        <authorList>
            <person name="Mckernan K.J."/>
            <person name="Helbert Y."/>
            <person name="Kane L.T."/>
            <person name="Ebling H."/>
            <person name="Zhang L."/>
            <person name="Liu B."/>
            <person name="Eaton Z."/>
            <person name="Mclaughlin S."/>
            <person name="Kingan S."/>
            <person name="Baybayan P."/>
            <person name="Concepcion G."/>
            <person name="Jordan M."/>
            <person name="Riva A."/>
            <person name="Barbazuk W."/>
            <person name="Harkins T."/>
        </authorList>
    </citation>
    <scope>NUCLEOTIDE SEQUENCE [LARGE SCALE GENOMIC DNA]</scope>
    <source>
        <strain evidence="4">cv. Jamaican Lion 4</strain>
        <tissue evidence="3">Leaf</tissue>
    </source>
</reference>
<dbReference type="PANTHER" id="PTHR31286">
    <property type="entry name" value="GLYCINE-RICH CELL WALL STRUCTURAL PROTEIN 1.8-LIKE"/>
    <property type="match status" value="1"/>
</dbReference>
<dbReference type="Pfam" id="PF14111">
    <property type="entry name" value="DUF4283"/>
    <property type="match status" value="1"/>
</dbReference>
<dbReference type="InterPro" id="IPR025558">
    <property type="entry name" value="DUF4283"/>
</dbReference>
<evidence type="ECO:0000259" key="2">
    <source>
        <dbReference type="Pfam" id="PF14111"/>
    </source>
</evidence>
<protein>
    <recommendedName>
        <fullName evidence="2">DUF4283 domain-containing protein</fullName>
    </recommendedName>
</protein>
<organism evidence="3 4">
    <name type="scientific">Cannabis sativa</name>
    <name type="common">Hemp</name>
    <name type="synonym">Marijuana</name>
    <dbReference type="NCBI Taxonomy" id="3483"/>
    <lineage>
        <taxon>Eukaryota</taxon>
        <taxon>Viridiplantae</taxon>
        <taxon>Streptophyta</taxon>
        <taxon>Embryophyta</taxon>
        <taxon>Tracheophyta</taxon>
        <taxon>Spermatophyta</taxon>
        <taxon>Magnoliopsida</taxon>
        <taxon>eudicotyledons</taxon>
        <taxon>Gunneridae</taxon>
        <taxon>Pentapetalae</taxon>
        <taxon>rosids</taxon>
        <taxon>fabids</taxon>
        <taxon>Rosales</taxon>
        <taxon>Cannabaceae</taxon>
        <taxon>Cannabis</taxon>
    </lineage>
</organism>
<evidence type="ECO:0000313" key="4">
    <source>
        <dbReference type="Proteomes" id="UP000525078"/>
    </source>
</evidence>
<evidence type="ECO:0000313" key="3">
    <source>
        <dbReference type="EMBL" id="KAF4378532.1"/>
    </source>
</evidence>
<feature type="domain" description="DUF4283" evidence="2">
    <location>
        <begin position="43"/>
        <end position="116"/>
    </location>
</feature>
<accession>A0A7J6G6W9</accession>
<feature type="compositionally biased region" description="Basic and acidic residues" evidence="1">
    <location>
        <begin position="261"/>
        <end position="270"/>
    </location>
</feature>
<evidence type="ECO:0000256" key="1">
    <source>
        <dbReference type="SAM" id="MobiDB-lite"/>
    </source>
</evidence>
<dbReference type="PANTHER" id="PTHR31286:SF180">
    <property type="entry name" value="OS10G0362600 PROTEIN"/>
    <property type="match status" value="1"/>
</dbReference>
<dbReference type="InterPro" id="IPR040256">
    <property type="entry name" value="At4g02000-like"/>
</dbReference>
<dbReference type="Proteomes" id="UP000525078">
    <property type="component" value="Unassembled WGS sequence"/>
</dbReference>
<comment type="caution">
    <text evidence="3">The sequence shown here is derived from an EMBL/GenBank/DDBJ whole genome shotgun (WGS) entry which is preliminary data.</text>
</comment>
<feature type="region of interest" description="Disordered" evidence="1">
    <location>
        <begin position="249"/>
        <end position="270"/>
    </location>
</feature>
<dbReference type="AlphaFoldDB" id="A0A7J6G6W9"/>
<dbReference type="EMBL" id="JAATIP010000073">
    <property type="protein sequence ID" value="KAF4378532.1"/>
    <property type="molecule type" value="Genomic_DNA"/>
</dbReference>
<proteinExistence type="predicted"/>
<gene>
    <name evidence="3" type="ORF">F8388_022353</name>
</gene>
<sequence>MVTIEVDTRDSMIAKTLERDSEMEIEMMDLFEDLSLEDIVANKACVGKVMGCKNMAASVVKKILMGIWNLEDVWRIKKFEDGVLGFFFESEADCTFVMNKRPWLVNGVLLNLKPWPIEGEVRVSEFELACFWVEFHGLPTRCLSKNNIPLLAKKVGQLVKSGGKRKEETGRREAIFLQQHTGGKSFIAMKEHSSMELGRELEAIGREDHWLFERRMEKGLLKHRSKKRKAHQWYQPIPDKLKESPFEEEVHETGTIDNAAPEDKLTDADGKEITVEKFKHGTTNRIL</sequence>
<name>A0A7J6G6W9_CANSA</name>